<dbReference type="SUPFAM" id="SSF81653">
    <property type="entry name" value="Calcium ATPase, transduction domain A"/>
    <property type="match status" value="1"/>
</dbReference>
<evidence type="ECO:0000256" key="6">
    <source>
        <dbReference type="ARBA" id="ARBA00022840"/>
    </source>
</evidence>
<dbReference type="SFLD" id="SFLDG00002">
    <property type="entry name" value="C1.7:_P-type_atpase_like"/>
    <property type="match status" value="1"/>
</dbReference>
<dbReference type="InterPro" id="IPR006068">
    <property type="entry name" value="ATPase_P-typ_cation-transptr_C"/>
</dbReference>
<dbReference type="Pfam" id="PF00690">
    <property type="entry name" value="Cation_ATPase_N"/>
    <property type="match status" value="1"/>
</dbReference>
<evidence type="ECO:0000256" key="1">
    <source>
        <dbReference type="ARBA" id="ARBA00004651"/>
    </source>
</evidence>
<comment type="caution">
    <text evidence="12">The sequence shown here is derived from an EMBL/GenBank/DDBJ whole genome shotgun (WGS) entry which is preliminary data.</text>
</comment>
<dbReference type="NCBIfam" id="TIGR01494">
    <property type="entry name" value="ATPase_P-type"/>
    <property type="match status" value="3"/>
</dbReference>
<dbReference type="InterPro" id="IPR001757">
    <property type="entry name" value="P_typ_ATPase"/>
</dbReference>
<accession>A0ABS3Q5F6</accession>
<name>A0ABS3Q5F6_9GAMM</name>
<evidence type="ECO:0000256" key="7">
    <source>
        <dbReference type="ARBA" id="ARBA00022967"/>
    </source>
</evidence>
<dbReference type="PRINTS" id="PR00119">
    <property type="entry name" value="CATATPASE"/>
</dbReference>
<dbReference type="Pfam" id="PF00122">
    <property type="entry name" value="E1-E2_ATPase"/>
    <property type="match status" value="1"/>
</dbReference>
<dbReference type="PROSITE" id="PS00154">
    <property type="entry name" value="ATPASE_E1_E2"/>
    <property type="match status" value="1"/>
</dbReference>
<dbReference type="EMBL" id="JAGETV010000013">
    <property type="protein sequence ID" value="MBO1927544.1"/>
    <property type="molecule type" value="Genomic_DNA"/>
</dbReference>
<dbReference type="InterPro" id="IPR018303">
    <property type="entry name" value="ATPase_P-typ_P_site"/>
</dbReference>
<dbReference type="SFLD" id="SFLDF00027">
    <property type="entry name" value="p-type_atpase"/>
    <property type="match status" value="1"/>
</dbReference>
<dbReference type="Proteomes" id="UP000664835">
    <property type="component" value="Unassembled WGS sequence"/>
</dbReference>
<keyword evidence="5" id="KW-0547">Nucleotide-binding</keyword>
<keyword evidence="3" id="KW-1003">Cell membrane</keyword>
<reference evidence="12 13" key="1">
    <citation type="submission" date="2021-03" db="EMBL/GenBank/DDBJ databases">
        <title>Thiomicrorhabdus sp.nov.,novel sulfur-oxidizing bacteria isolated from coastal sediment.</title>
        <authorList>
            <person name="Liu X."/>
        </authorList>
    </citation>
    <scope>NUCLEOTIDE SEQUENCE [LARGE SCALE GENOMIC DNA]</scope>
    <source>
        <strain evidence="12 13">6S2-11</strain>
    </source>
</reference>
<dbReference type="InterPro" id="IPR023214">
    <property type="entry name" value="HAD_sf"/>
</dbReference>
<dbReference type="Pfam" id="PF00689">
    <property type="entry name" value="Cation_ATPase_C"/>
    <property type="match status" value="1"/>
</dbReference>
<dbReference type="InterPro" id="IPR036412">
    <property type="entry name" value="HAD-like_sf"/>
</dbReference>
<feature type="transmembrane region" description="Helical" evidence="10">
    <location>
        <begin position="861"/>
        <end position="884"/>
    </location>
</feature>
<keyword evidence="7" id="KW-1278">Translocase</keyword>
<dbReference type="PANTHER" id="PTHR43294:SF21">
    <property type="entry name" value="CATION TRANSPORTING ATPASE"/>
    <property type="match status" value="1"/>
</dbReference>
<gene>
    <name evidence="12" type="ORF">J3998_08125</name>
</gene>
<keyword evidence="6" id="KW-0067">ATP-binding</keyword>
<feature type="transmembrane region" description="Helical" evidence="10">
    <location>
        <begin position="247"/>
        <end position="265"/>
    </location>
</feature>
<feature type="transmembrane region" description="Helical" evidence="10">
    <location>
        <begin position="271"/>
        <end position="297"/>
    </location>
</feature>
<dbReference type="InterPro" id="IPR044492">
    <property type="entry name" value="P_typ_ATPase_HD_dom"/>
</dbReference>
<protein>
    <submittedName>
        <fullName evidence="12">Cation-transporting P-type ATPase</fullName>
    </submittedName>
</protein>
<feature type="transmembrane region" description="Helical" evidence="10">
    <location>
        <begin position="83"/>
        <end position="101"/>
    </location>
</feature>
<keyword evidence="4 10" id="KW-0812">Transmembrane</keyword>
<dbReference type="InterPro" id="IPR059000">
    <property type="entry name" value="ATPase_P-type_domA"/>
</dbReference>
<feature type="transmembrane region" description="Helical" evidence="10">
    <location>
        <begin position="836"/>
        <end position="855"/>
    </location>
</feature>
<dbReference type="Gene3D" id="2.70.150.10">
    <property type="entry name" value="Calcium-transporting ATPase, cytoplasmic transduction domain A"/>
    <property type="match status" value="1"/>
</dbReference>
<dbReference type="PRINTS" id="PR00121">
    <property type="entry name" value="NAKATPASE"/>
</dbReference>
<feature type="domain" description="Cation-transporting P-type ATPase N-terminal" evidence="11">
    <location>
        <begin position="1"/>
        <end position="74"/>
    </location>
</feature>
<organism evidence="12 13">
    <name type="scientific">Thiomicrorhabdus marina</name>
    <dbReference type="NCBI Taxonomy" id="2818442"/>
    <lineage>
        <taxon>Bacteria</taxon>
        <taxon>Pseudomonadati</taxon>
        <taxon>Pseudomonadota</taxon>
        <taxon>Gammaproteobacteria</taxon>
        <taxon>Thiotrichales</taxon>
        <taxon>Piscirickettsiaceae</taxon>
        <taxon>Thiomicrorhabdus</taxon>
    </lineage>
</organism>
<keyword evidence="8 10" id="KW-1133">Transmembrane helix</keyword>
<dbReference type="SFLD" id="SFLDS00003">
    <property type="entry name" value="Haloacid_Dehalogenase"/>
    <property type="match status" value="1"/>
</dbReference>
<dbReference type="SUPFAM" id="SSF81660">
    <property type="entry name" value="Metal cation-transporting ATPase, ATP-binding domain N"/>
    <property type="match status" value="1"/>
</dbReference>
<keyword evidence="9 10" id="KW-0472">Membrane</keyword>
<dbReference type="Gene3D" id="1.20.1110.10">
    <property type="entry name" value="Calcium-transporting ATPase, transmembrane domain"/>
    <property type="match status" value="1"/>
</dbReference>
<feature type="transmembrane region" description="Helical" evidence="10">
    <location>
        <begin position="54"/>
        <end position="77"/>
    </location>
</feature>
<dbReference type="Pfam" id="PF13246">
    <property type="entry name" value="Cation_ATPase"/>
    <property type="match status" value="1"/>
</dbReference>
<dbReference type="SUPFAM" id="SSF56784">
    <property type="entry name" value="HAD-like"/>
    <property type="match status" value="1"/>
</dbReference>
<proteinExistence type="inferred from homology"/>
<evidence type="ECO:0000256" key="2">
    <source>
        <dbReference type="ARBA" id="ARBA00005675"/>
    </source>
</evidence>
<dbReference type="Gene3D" id="3.40.50.1000">
    <property type="entry name" value="HAD superfamily/HAD-like"/>
    <property type="match status" value="1"/>
</dbReference>
<dbReference type="Gene3D" id="3.40.1110.10">
    <property type="entry name" value="Calcium-transporting ATPase, cytoplasmic domain N"/>
    <property type="match status" value="1"/>
</dbReference>
<dbReference type="PANTHER" id="PTHR43294">
    <property type="entry name" value="SODIUM/POTASSIUM-TRANSPORTING ATPASE SUBUNIT ALPHA"/>
    <property type="match status" value="1"/>
</dbReference>
<dbReference type="InterPro" id="IPR008250">
    <property type="entry name" value="ATPase_P-typ_transduc_dom_A_sf"/>
</dbReference>
<evidence type="ECO:0000313" key="13">
    <source>
        <dbReference type="Proteomes" id="UP000664835"/>
    </source>
</evidence>
<dbReference type="InterPro" id="IPR023299">
    <property type="entry name" value="ATPase_P-typ_cyto_dom_N"/>
</dbReference>
<evidence type="ECO:0000256" key="3">
    <source>
        <dbReference type="ARBA" id="ARBA00022475"/>
    </source>
</evidence>
<keyword evidence="13" id="KW-1185">Reference proteome</keyword>
<evidence type="ECO:0000256" key="10">
    <source>
        <dbReference type="SAM" id="Phobius"/>
    </source>
</evidence>
<comment type="subcellular location">
    <subcellularLocation>
        <location evidence="1">Cell membrane</location>
        <topology evidence="1">Multi-pass membrane protein</topology>
    </subcellularLocation>
</comment>
<dbReference type="RefSeq" id="WP_208149845.1">
    <property type="nucleotide sequence ID" value="NZ_JAGETV010000013.1"/>
</dbReference>
<comment type="similarity">
    <text evidence="2">Belongs to the cation transport ATPase (P-type) (TC 3.A.3) family. Type IIA subfamily.</text>
</comment>
<evidence type="ECO:0000256" key="8">
    <source>
        <dbReference type="ARBA" id="ARBA00022989"/>
    </source>
</evidence>
<dbReference type="SUPFAM" id="SSF81665">
    <property type="entry name" value="Calcium ATPase, transmembrane domain M"/>
    <property type="match status" value="1"/>
</dbReference>
<feature type="transmembrane region" description="Helical" evidence="10">
    <location>
        <begin position="763"/>
        <end position="784"/>
    </location>
</feature>
<evidence type="ECO:0000259" key="11">
    <source>
        <dbReference type="SMART" id="SM00831"/>
    </source>
</evidence>
<evidence type="ECO:0000313" key="12">
    <source>
        <dbReference type="EMBL" id="MBO1927544.1"/>
    </source>
</evidence>
<dbReference type="InterPro" id="IPR023298">
    <property type="entry name" value="ATPase_P-typ_TM_dom_sf"/>
</dbReference>
<dbReference type="SMART" id="SM00831">
    <property type="entry name" value="Cation_ATPase_N"/>
    <property type="match status" value="1"/>
</dbReference>
<evidence type="ECO:0000256" key="9">
    <source>
        <dbReference type="ARBA" id="ARBA00023136"/>
    </source>
</evidence>
<dbReference type="InterPro" id="IPR004014">
    <property type="entry name" value="ATPase_P-typ_cation-transptr_N"/>
</dbReference>
<evidence type="ECO:0000256" key="4">
    <source>
        <dbReference type="ARBA" id="ARBA00022692"/>
    </source>
</evidence>
<evidence type="ECO:0000256" key="5">
    <source>
        <dbReference type="ARBA" id="ARBA00022741"/>
    </source>
</evidence>
<sequence>MIFQKPIEKVFAQVKSSKDGLHNGEIERRLRDFGPNQIAKTEKKDYRIEYLKEYISFFPILLEVAGLLALVAHYFQPDEGNDILAYAVFAAVFVNATFTFWQKFKADKAMEALLKLVRSEATVLRNGETVTIDATQIVPGDVLILNEGDKVAADAILFESNDLYLNLSVLNGESTPSLRSLNAGDAKRELDAKNMVFAGASITNGNGLAVVVATGEATEFGKIARMTAEVGKTETPIEKEIKHMTKILTILALAAGVVFFLLGWFSDRGLLISAIFALSLIVANVPEGLLPTITLSLSLASQRMARRQALIKNLNSVETLGSATVICTDKTGTLTQNEMTVKSVWMANGCACSVDGNGYYEKGEWQFTGEPGRSPHESKKSSFEPLQEMLQLAAINTHAQVDYQAKNAFGDPTEIALVVAAEKAEASLDGWEKQQEYAFSSERKMMSTLVKPKGEYQPVLAVKGALEAVLPLCTTWQSDGEAKSMDADKIAQIEQQNQKMAQQAYRVLAIAMKKGDGENDLVFLGLMGLMDPPRNGVKEAVAQCYSAQIRVMMITGDNPITAQAIGKQIGLKVDEVLTGPDLDHMSDDLLRSKLKEEHLLFARMASAQKLRIAQLLQDNGEVVAMTGDGVNDSPALKQADIGIAMGSGTDVAKESGDMILLDDNFRSIVAAVEEGRTVYFNIKKITTYILSSNVPEIVPYVLSFFLKIPMPLSVIQILLIDLGTDQLPGLGLGSEKPEKHIMQRPPVGKNERILDKEVFKRGYFMNGVFEGAAAMFAFLGFLFLTGWEYGNLDISDEYHRQAMTMTLLGAITCQMANVFTLRSWEDSLWNMQGVNKMIWFGVGTEVIIVLLILYAPPVQTVFNTATVPLEYLWLLIPFPILLLLNHEWYKKRQREKLGLTTA</sequence>
<feature type="transmembrane region" description="Helical" evidence="10">
    <location>
        <begin position="804"/>
        <end position="824"/>
    </location>
</feature>
<dbReference type="Pfam" id="PF08282">
    <property type="entry name" value="Hydrolase_3"/>
    <property type="match status" value="1"/>
</dbReference>
<dbReference type="InterPro" id="IPR050510">
    <property type="entry name" value="Cation_transp_ATPase_P-type"/>
</dbReference>